<dbReference type="RefSeq" id="WP_190595942.1">
    <property type="nucleotide sequence ID" value="NZ_JADEVV010000001.1"/>
</dbReference>
<dbReference type="Proteomes" id="UP000658720">
    <property type="component" value="Unassembled WGS sequence"/>
</dbReference>
<proteinExistence type="predicted"/>
<reference evidence="1 2" key="1">
    <citation type="submission" date="2020-10" db="EMBL/GenBank/DDBJ databases">
        <authorList>
            <person name="Castelo-Branco R."/>
            <person name="Eusebio N."/>
            <person name="Adriana R."/>
            <person name="Vieira A."/>
            <person name="Brugerolle De Fraissinette N."/>
            <person name="Rezende De Castro R."/>
            <person name="Schneider M.P."/>
            <person name="Vasconcelos V."/>
            <person name="Leao P.N."/>
        </authorList>
    </citation>
    <scope>NUCLEOTIDE SEQUENCE [LARGE SCALE GENOMIC DNA]</scope>
    <source>
        <strain evidence="1 2">LEGE 00031</strain>
    </source>
</reference>
<protein>
    <submittedName>
        <fullName evidence="1">Uncharacterized protein</fullName>
    </submittedName>
</protein>
<evidence type="ECO:0000313" key="2">
    <source>
        <dbReference type="Proteomes" id="UP000658720"/>
    </source>
</evidence>
<gene>
    <name evidence="1" type="ORF">IQ217_00575</name>
</gene>
<accession>A0ABR9VM06</accession>
<dbReference type="EMBL" id="JADEVV010000001">
    <property type="protein sequence ID" value="MBE9252372.1"/>
    <property type="molecule type" value="Genomic_DNA"/>
</dbReference>
<comment type="caution">
    <text evidence="1">The sequence shown here is derived from an EMBL/GenBank/DDBJ whole genome shotgun (WGS) entry which is preliminary data.</text>
</comment>
<organism evidence="1 2">
    <name type="scientific">Synechocystis salina LEGE 00031</name>
    <dbReference type="NCBI Taxonomy" id="1828736"/>
    <lineage>
        <taxon>Bacteria</taxon>
        <taxon>Bacillati</taxon>
        <taxon>Cyanobacteriota</taxon>
        <taxon>Cyanophyceae</taxon>
        <taxon>Synechococcales</taxon>
        <taxon>Merismopediaceae</taxon>
        <taxon>Synechocystis</taxon>
    </lineage>
</organism>
<sequence length="149" mass="16743">MPISPTSLANDDYCVLGLATCFLREDGDFHAVDIIEPIPSAALEAILKQVPTSYQWAIAVQAGEVLAGEKINKPGIFDQSAQFCDDFVERFTAAARTYQVRPQAKEHLAIGEKWDKFNFSLEKKRILNDSKVVKTEDNVKQHSHTHQRL</sequence>
<keyword evidence="2" id="KW-1185">Reference proteome</keyword>
<name>A0ABR9VM06_9SYNC</name>
<evidence type="ECO:0000313" key="1">
    <source>
        <dbReference type="EMBL" id="MBE9252372.1"/>
    </source>
</evidence>